<dbReference type="Gene3D" id="1.10.1040.10">
    <property type="entry name" value="N-(1-d-carboxylethyl)-l-norvaline Dehydrogenase, domain 2"/>
    <property type="match status" value="1"/>
</dbReference>
<reference evidence="7 8" key="1">
    <citation type="journal article" date="2009" name="Int. J. Syst. Evol. Microbiol.">
        <title>Paenibacillus contaminans sp. nov., isolated from a contaminated laboratory plate.</title>
        <authorList>
            <person name="Chou J.H."/>
            <person name="Lee J.H."/>
            <person name="Lin M.C."/>
            <person name="Chang P.S."/>
            <person name="Arun A.B."/>
            <person name="Young C.C."/>
            <person name="Chen W.M."/>
        </authorList>
    </citation>
    <scope>NUCLEOTIDE SEQUENCE [LARGE SCALE GENOMIC DNA]</scope>
    <source>
        <strain evidence="7 8">CKOBP-6</strain>
    </source>
</reference>
<evidence type="ECO:0000259" key="6">
    <source>
        <dbReference type="Pfam" id="PF14833"/>
    </source>
</evidence>
<dbReference type="Gene3D" id="3.40.50.720">
    <property type="entry name" value="NAD(P)-binding Rossmann-like Domain"/>
    <property type="match status" value="1"/>
</dbReference>
<organism evidence="7 8">
    <name type="scientific">Paenibacillus contaminans</name>
    <dbReference type="NCBI Taxonomy" id="450362"/>
    <lineage>
        <taxon>Bacteria</taxon>
        <taxon>Bacillati</taxon>
        <taxon>Bacillota</taxon>
        <taxon>Bacilli</taxon>
        <taxon>Bacillales</taxon>
        <taxon>Paenibacillaceae</taxon>
        <taxon>Paenibacillus</taxon>
    </lineage>
</organism>
<dbReference type="InterPro" id="IPR002204">
    <property type="entry name" value="3-OH-isobutyrate_DH-rel_CS"/>
</dbReference>
<name>A0A329MBX6_9BACL</name>
<feature type="domain" description="6-phosphogluconate dehydrogenase NADP-binding" evidence="5">
    <location>
        <begin position="6"/>
        <end position="165"/>
    </location>
</feature>
<dbReference type="SUPFAM" id="SSF51735">
    <property type="entry name" value="NAD(P)-binding Rossmann-fold domains"/>
    <property type="match status" value="1"/>
</dbReference>
<dbReference type="PANTHER" id="PTHR43060">
    <property type="entry name" value="3-HYDROXYISOBUTYRATE DEHYDROGENASE-LIKE 1, MITOCHONDRIAL-RELATED"/>
    <property type="match status" value="1"/>
</dbReference>
<dbReference type="Pfam" id="PF14833">
    <property type="entry name" value="NAD_binding_11"/>
    <property type="match status" value="1"/>
</dbReference>
<dbReference type="Pfam" id="PF03446">
    <property type="entry name" value="NAD_binding_2"/>
    <property type="match status" value="1"/>
</dbReference>
<dbReference type="InterPro" id="IPR029154">
    <property type="entry name" value="HIBADH-like_NADP-bd"/>
</dbReference>
<evidence type="ECO:0000256" key="3">
    <source>
        <dbReference type="ARBA" id="ARBA00023027"/>
    </source>
</evidence>
<evidence type="ECO:0000313" key="7">
    <source>
        <dbReference type="EMBL" id="RAV16656.1"/>
    </source>
</evidence>
<keyword evidence="3" id="KW-0520">NAD</keyword>
<dbReference type="InterPro" id="IPR008927">
    <property type="entry name" value="6-PGluconate_DH-like_C_sf"/>
</dbReference>
<accession>A0A329MBX6</accession>
<dbReference type="EC" id="1.1.1.60" evidence="7"/>
<evidence type="ECO:0000259" key="5">
    <source>
        <dbReference type="Pfam" id="PF03446"/>
    </source>
</evidence>
<comment type="similarity">
    <text evidence="1">Belongs to the HIBADH-related family.</text>
</comment>
<dbReference type="AlphaFoldDB" id="A0A329MBX6"/>
<keyword evidence="2 7" id="KW-0560">Oxidoreductase</keyword>
<dbReference type="InterPro" id="IPR013328">
    <property type="entry name" value="6PGD_dom2"/>
</dbReference>
<evidence type="ECO:0000256" key="4">
    <source>
        <dbReference type="PIRSR" id="PIRSR000103-1"/>
    </source>
</evidence>
<evidence type="ECO:0000256" key="1">
    <source>
        <dbReference type="ARBA" id="ARBA00009080"/>
    </source>
</evidence>
<proteinExistence type="inferred from homology"/>
<dbReference type="PIRSF" id="PIRSF000103">
    <property type="entry name" value="HIBADH"/>
    <property type="match status" value="1"/>
</dbReference>
<feature type="active site" evidence="4">
    <location>
        <position position="174"/>
    </location>
</feature>
<dbReference type="PROSITE" id="PS00895">
    <property type="entry name" value="3_HYDROXYISOBUT_DH"/>
    <property type="match status" value="1"/>
</dbReference>
<dbReference type="InterPro" id="IPR006115">
    <property type="entry name" value="6PGDH_NADP-bd"/>
</dbReference>
<dbReference type="RefSeq" id="WP_113034316.1">
    <property type="nucleotide sequence ID" value="NZ_QMFB01000020.1"/>
</dbReference>
<evidence type="ECO:0000256" key="2">
    <source>
        <dbReference type="ARBA" id="ARBA00023002"/>
    </source>
</evidence>
<sequence>MKTITTIGFIGLGIMGKPMAKNLIRAGYKLNVCSRSKASVEQMVCLGATASSYPKEVAQLSDIVITMLPDSPQVEEVALGENGLIEGFTPGKIYVDMSSIHPMTARKVAAALMKQGVSMLDAPVSGGEIGAIEAKLAIIVGGPQETVDQVTPLLKKMGSTVTRVGDIGAGNTVKLINQIIVAINIAAISEGLAFGKKAGIDANTAFEAIRGGLAGSRVLETKITNISRKHFSPGFRMSLHKKDLSNALSMSAQMGMPLEFTTRVYKMFEQLSEEGYSSEDHSALYRCFDQL</sequence>
<gene>
    <name evidence="7" type="ORF">DQG23_27850</name>
</gene>
<dbReference type="GO" id="GO:0046487">
    <property type="term" value="P:glyoxylate metabolic process"/>
    <property type="evidence" value="ECO:0007669"/>
    <property type="project" value="InterPro"/>
</dbReference>
<feature type="domain" description="3-hydroxyisobutyrate dehydrogenase-like NAD-binding" evidence="6">
    <location>
        <begin position="168"/>
        <end position="287"/>
    </location>
</feature>
<comment type="caution">
    <text evidence="7">The sequence shown here is derived from an EMBL/GenBank/DDBJ whole genome shotgun (WGS) entry which is preliminary data.</text>
</comment>
<dbReference type="InterPro" id="IPR006398">
    <property type="entry name" value="Tartro_sem_red"/>
</dbReference>
<dbReference type="GO" id="GO:0016054">
    <property type="term" value="P:organic acid catabolic process"/>
    <property type="evidence" value="ECO:0007669"/>
    <property type="project" value="UniProtKB-ARBA"/>
</dbReference>
<dbReference type="InterPro" id="IPR036291">
    <property type="entry name" value="NAD(P)-bd_dom_sf"/>
</dbReference>
<keyword evidence="8" id="KW-1185">Reference proteome</keyword>
<dbReference type="Proteomes" id="UP000250369">
    <property type="component" value="Unassembled WGS sequence"/>
</dbReference>
<dbReference type="OrthoDB" id="9786703at2"/>
<dbReference type="InterPro" id="IPR015815">
    <property type="entry name" value="HIBADH-related"/>
</dbReference>
<dbReference type="GO" id="GO:0050661">
    <property type="term" value="F:NADP binding"/>
    <property type="evidence" value="ECO:0007669"/>
    <property type="project" value="InterPro"/>
</dbReference>
<protein>
    <submittedName>
        <fullName evidence="7">2-hydroxy-3-oxopropionate reductase</fullName>
        <ecNumber evidence="7">1.1.1.60</ecNumber>
    </submittedName>
</protein>
<dbReference type="GO" id="GO:0051287">
    <property type="term" value="F:NAD binding"/>
    <property type="evidence" value="ECO:0007669"/>
    <property type="project" value="InterPro"/>
</dbReference>
<dbReference type="NCBIfam" id="TIGR01505">
    <property type="entry name" value="tartro_sem_red"/>
    <property type="match status" value="1"/>
</dbReference>
<dbReference type="GO" id="GO:0008679">
    <property type="term" value="F:2-hydroxy-3-oxopropionate reductase activity"/>
    <property type="evidence" value="ECO:0007669"/>
    <property type="project" value="UniProtKB-EC"/>
</dbReference>
<dbReference type="EMBL" id="QMFB01000020">
    <property type="protein sequence ID" value="RAV16656.1"/>
    <property type="molecule type" value="Genomic_DNA"/>
</dbReference>
<dbReference type="SUPFAM" id="SSF48179">
    <property type="entry name" value="6-phosphogluconate dehydrogenase C-terminal domain-like"/>
    <property type="match status" value="1"/>
</dbReference>
<evidence type="ECO:0000313" key="8">
    <source>
        <dbReference type="Proteomes" id="UP000250369"/>
    </source>
</evidence>
<dbReference type="PANTHER" id="PTHR43060:SF3">
    <property type="entry name" value="2-HYDROXY-3-OXOPROPIONATE REDUCTASE"/>
    <property type="match status" value="1"/>
</dbReference>